<dbReference type="SUPFAM" id="SSF55144">
    <property type="entry name" value="LigT-like"/>
    <property type="match status" value="1"/>
</dbReference>
<protein>
    <submittedName>
        <fullName evidence="1">2'-5' RNA ligase</fullName>
    </submittedName>
</protein>
<dbReference type="OrthoDB" id="1951600at2"/>
<dbReference type="Pfam" id="PF13563">
    <property type="entry name" value="2_5_RNA_ligase2"/>
    <property type="match status" value="1"/>
</dbReference>
<proteinExistence type="predicted"/>
<accession>A0A1H5M2Q5</accession>
<dbReference type="Gene3D" id="3.90.1140.10">
    <property type="entry name" value="Cyclic phosphodiesterase"/>
    <property type="match status" value="1"/>
</dbReference>
<dbReference type="InterPro" id="IPR050580">
    <property type="entry name" value="2H_phosphoesterase_YjcG-like"/>
</dbReference>
<evidence type="ECO:0000313" key="1">
    <source>
        <dbReference type="EMBL" id="SEE83563.1"/>
    </source>
</evidence>
<dbReference type="PANTHER" id="PTHR40037">
    <property type="entry name" value="PHOSPHOESTERASE YJCG-RELATED"/>
    <property type="match status" value="1"/>
</dbReference>
<dbReference type="InterPro" id="IPR009097">
    <property type="entry name" value="Cyclic_Pdiesterase"/>
</dbReference>
<gene>
    <name evidence="1" type="ORF">SAMN04488034_102530</name>
</gene>
<dbReference type="Proteomes" id="UP000199448">
    <property type="component" value="Unassembled WGS sequence"/>
</dbReference>
<organism evidence="1 2">
    <name type="scientific">Salinimicrobium catena</name>
    <dbReference type="NCBI Taxonomy" id="390640"/>
    <lineage>
        <taxon>Bacteria</taxon>
        <taxon>Pseudomonadati</taxon>
        <taxon>Bacteroidota</taxon>
        <taxon>Flavobacteriia</taxon>
        <taxon>Flavobacteriales</taxon>
        <taxon>Flavobacteriaceae</taxon>
        <taxon>Salinimicrobium</taxon>
    </lineage>
</organism>
<evidence type="ECO:0000313" key="2">
    <source>
        <dbReference type="Proteomes" id="UP000199448"/>
    </source>
</evidence>
<reference evidence="1 2" key="1">
    <citation type="submission" date="2016-10" db="EMBL/GenBank/DDBJ databases">
        <authorList>
            <person name="de Groot N.N."/>
        </authorList>
    </citation>
    <scope>NUCLEOTIDE SEQUENCE [LARGE SCALE GENOMIC DNA]</scope>
    <source>
        <strain evidence="1 2">DSM 23553</strain>
    </source>
</reference>
<dbReference type="STRING" id="390640.SAMN04488034_102530"/>
<name>A0A1H5M2Q5_9FLAO</name>
<dbReference type="PANTHER" id="PTHR40037:SF1">
    <property type="entry name" value="PHOSPHOESTERASE SAOUHSC_00951-RELATED"/>
    <property type="match status" value="1"/>
</dbReference>
<dbReference type="EMBL" id="FNUG01000002">
    <property type="protein sequence ID" value="SEE83563.1"/>
    <property type="molecule type" value="Genomic_DNA"/>
</dbReference>
<sequence length="178" mass="20832">MPLCFIALVPPEDLKEKVRSLKEEIHRKYGAKRALRLPAHITLQPPFKMESSRLPVLHNTIREFALARHAFPLKLEGFGAFPPRVIYIDVVDPGPLKSLQNELLKVLQKDLLTREENLREFHPHITLATRDIARNRFKAVWEDFRNREFDETFIAEGIYLFQHNGKTWDISTEFTFGN</sequence>
<dbReference type="GO" id="GO:0016874">
    <property type="term" value="F:ligase activity"/>
    <property type="evidence" value="ECO:0007669"/>
    <property type="project" value="UniProtKB-KW"/>
</dbReference>
<keyword evidence="2" id="KW-1185">Reference proteome</keyword>
<keyword evidence="1" id="KW-0436">Ligase</keyword>
<dbReference type="RefSeq" id="WP_093112829.1">
    <property type="nucleotide sequence ID" value="NZ_FNGG01000002.1"/>
</dbReference>
<dbReference type="AlphaFoldDB" id="A0A1H5M2Q5"/>